<proteinExistence type="predicted"/>
<evidence type="ECO:0000313" key="2">
    <source>
        <dbReference type="EMBL" id="MBM9507869.1"/>
    </source>
</evidence>
<evidence type="ECO:0008006" key="4">
    <source>
        <dbReference type="Google" id="ProtNLM"/>
    </source>
</evidence>
<evidence type="ECO:0000256" key="1">
    <source>
        <dbReference type="SAM" id="MobiDB-lite"/>
    </source>
</evidence>
<organism evidence="2 3">
    <name type="scientific">Actinacidiphila acididurans</name>
    <dbReference type="NCBI Taxonomy" id="2784346"/>
    <lineage>
        <taxon>Bacteria</taxon>
        <taxon>Bacillati</taxon>
        <taxon>Actinomycetota</taxon>
        <taxon>Actinomycetes</taxon>
        <taxon>Kitasatosporales</taxon>
        <taxon>Streptomycetaceae</taxon>
        <taxon>Actinacidiphila</taxon>
    </lineage>
</organism>
<reference evidence="2 3" key="1">
    <citation type="submission" date="2021-01" db="EMBL/GenBank/DDBJ databases">
        <title>Streptomyces acididurans sp. nov., isolated from a peat swamp forest soil.</title>
        <authorList>
            <person name="Chantavorakit T."/>
            <person name="Duangmal K."/>
        </authorList>
    </citation>
    <scope>NUCLEOTIDE SEQUENCE [LARGE SCALE GENOMIC DNA]</scope>
    <source>
        <strain evidence="2 3">KK5PA1</strain>
    </source>
</reference>
<feature type="compositionally biased region" description="Polar residues" evidence="1">
    <location>
        <begin position="21"/>
        <end position="32"/>
    </location>
</feature>
<sequence>MSQREIDSYVLTPKDVPGDDISTTAGRTSTGTEMPVSLMVGSRLPRVSPAGCQLVYENSQQAGEYPQHARADDMISGPGNTVEVSLIAYRPQDAHKVLAELRAALPGCTSYAVPMGDGMSFEHPQVLPDPRLGDEAVEYGIMQKVPADDGTGQGTDAGTLYAPFHYLLVRKGSVLAWFQVMAFPGRTASLPMDVVKAQLAKLP</sequence>
<dbReference type="EMBL" id="JADKYB010000014">
    <property type="protein sequence ID" value="MBM9507869.1"/>
    <property type="molecule type" value="Genomic_DNA"/>
</dbReference>
<keyword evidence="3" id="KW-1185">Reference proteome</keyword>
<feature type="region of interest" description="Disordered" evidence="1">
    <location>
        <begin position="1"/>
        <end position="32"/>
    </location>
</feature>
<accession>A0ABS2TX05</accession>
<protein>
    <recommendedName>
        <fullName evidence="4">DUF5642 domain-containing protein</fullName>
    </recommendedName>
</protein>
<evidence type="ECO:0000313" key="3">
    <source>
        <dbReference type="Proteomes" id="UP000749040"/>
    </source>
</evidence>
<dbReference type="Proteomes" id="UP000749040">
    <property type="component" value="Unassembled WGS sequence"/>
</dbReference>
<comment type="caution">
    <text evidence="2">The sequence shown here is derived from an EMBL/GenBank/DDBJ whole genome shotgun (WGS) entry which is preliminary data.</text>
</comment>
<name>A0ABS2TX05_9ACTN</name>
<dbReference type="RefSeq" id="WP_205359723.1">
    <property type="nucleotide sequence ID" value="NZ_JADKYB010000014.1"/>
</dbReference>
<gene>
    <name evidence="2" type="ORF">ITX44_25620</name>
</gene>